<accession>A0A2N9LCM9</accession>
<evidence type="ECO:0000313" key="6">
    <source>
        <dbReference type="Proteomes" id="UP000239735"/>
    </source>
</evidence>
<gene>
    <name evidence="5" type="ORF">SBA5_30247</name>
</gene>
<dbReference type="Gene3D" id="1.10.10.10">
    <property type="entry name" value="Winged helix-like DNA-binding domain superfamily/Winged helix DNA-binding domain"/>
    <property type="match status" value="1"/>
</dbReference>
<dbReference type="InterPro" id="IPR011711">
    <property type="entry name" value="GntR_C"/>
</dbReference>
<dbReference type="PANTHER" id="PTHR43537:SF24">
    <property type="entry name" value="GLUCONATE OPERON TRANSCRIPTIONAL REPRESSOR"/>
    <property type="match status" value="1"/>
</dbReference>
<dbReference type="InterPro" id="IPR036390">
    <property type="entry name" value="WH_DNA-bd_sf"/>
</dbReference>
<dbReference type="InterPro" id="IPR008920">
    <property type="entry name" value="TF_FadR/GntR_C"/>
</dbReference>
<keyword evidence="1" id="KW-0805">Transcription regulation</keyword>
<evidence type="ECO:0000256" key="1">
    <source>
        <dbReference type="ARBA" id="ARBA00023015"/>
    </source>
</evidence>
<organism evidence="5 6">
    <name type="scientific">Candidatus Sulfuritelmatomonas gaucii</name>
    <dbReference type="NCBI Taxonomy" id="2043161"/>
    <lineage>
        <taxon>Bacteria</taxon>
        <taxon>Pseudomonadati</taxon>
        <taxon>Acidobacteriota</taxon>
        <taxon>Terriglobia</taxon>
        <taxon>Terriglobales</taxon>
        <taxon>Acidobacteriaceae</taxon>
        <taxon>Candidatus Sulfuritelmatomonas</taxon>
    </lineage>
</organism>
<dbReference type="SMART" id="SM00345">
    <property type="entry name" value="HTH_GNTR"/>
    <property type="match status" value="1"/>
</dbReference>
<dbReference type="InterPro" id="IPR036388">
    <property type="entry name" value="WH-like_DNA-bd_sf"/>
</dbReference>
<feature type="domain" description="HTH gntR-type" evidence="4">
    <location>
        <begin position="12"/>
        <end position="79"/>
    </location>
</feature>
<evidence type="ECO:0000313" key="5">
    <source>
        <dbReference type="EMBL" id="SPE21040.1"/>
    </source>
</evidence>
<dbReference type="Proteomes" id="UP000239735">
    <property type="component" value="Unassembled WGS sequence"/>
</dbReference>
<dbReference type="PROSITE" id="PS50949">
    <property type="entry name" value="HTH_GNTR"/>
    <property type="match status" value="1"/>
</dbReference>
<dbReference type="GO" id="GO:0003700">
    <property type="term" value="F:DNA-binding transcription factor activity"/>
    <property type="evidence" value="ECO:0007669"/>
    <property type="project" value="InterPro"/>
</dbReference>
<reference evidence="6" key="1">
    <citation type="submission" date="2018-02" db="EMBL/GenBank/DDBJ databases">
        <authorList>
            <person name="Hausmann B."/>
        </authorList>
    </citation>
    <scope>NUCLEOTIDE SEQUENCE [LARGE SCALE GENOMIC DNA]</scope>
    <source>
        <strain evidence="6">Peat soil MAG SbA5</strain>
    </source>
</reference>
<sequence>MEDTIDMPVQNPVGRHQVREEIQRRILSGESQPGQRLTQQSLAKELGVAQGTVRESLLELQWLGLVESIDRLGVFVGKLDAARLIEAYQVREFLEGLAARLACEYVSRADVALLRKMADHIWELSQQNNEEKMGAADRALHLRIMDFSRNKVLLRLAEGYRVLSMAVRASRDPRIVHEEHLRIIEAIDHNFPDEAERLMRLHVAEARQMLEEQAAKSEFTPKWVMDSQDYSDH</sequence>
<dbReference type="OrthoDB" id="123088at2"/>
<dbReference type="SUPFAM" id="SSF48008">
    <property type="entry name" value="GntR ligand-binding domain-like"/>
    <property type="match status" value="1"/>
</dbReference>
<keyword evidence="3" id="KW-0804">Transcription</keyword>
<dbReference type="InterPro" id="IPR000524">
    <property type="entry name" value="Tscrpt_reg_HTH_GntR"/>
</dbReference>
<dbReference type="Pfam" id="PF07729">
    <property type="entry name" value="FCD"/>
    <property type="match status" value="1"/>
</dbReference>
<dbReference type="SUPFAM" id="SSF46785">
    <property type="entry name" value="Winged helix' DNA-binding domain"/>
    <property type="match status" value="1"/>
</dbReference>
<dbReference type="Gene3D" id="1.20.120.530">
    <property type="entry name" value="GntR ligand-binding domain-like"/>
    <property type="match status" value="1"/>
</dbReference>
<name>A0A2N9LCM9_9BACT</name>
<dbReference type="EMBL" id="OKRB01000086">
    <property type="protein sequence ID" value="SPE21040.1"/>
    <property type="molecule type" value="Genomic_DNA"/>
</dbReference>
<protein>
    <recommendedName>
        <fullName evidence="4">HTH gntR-type domain-containing protein</fullName>
    </recommendedName>
</protein>
<evidence type="ECO:0000256" key="3">
    <source>
        <dbReference type="ARBA" id="ARBA00023163"/>
    </source>
</evidence>
<dbReference type="Pfam" id="PF00392">
    <property type="entry name" value="GntR"/>
    <property type="match status" value="1"/>
</dbReference>
<proteinExistence type="predicted"/>
<evidence type="ECO:0000256" key="2">
    <source>
        <dbReference type="ARBA" id="ARBA00023125"/>
    </source>
</evidence>
<dbReference type="CDD" id="cd07377">
    <property type="entry name" value="WHTH_GntR"/>
    <property type="match status" value="1"/>
</dbReference>
<dbReference type="GO" id="GO:0003677">
    <property type="term" value="F:DNA binding"/>
    <property type="evidence" value="ECO:0007669"/>
    <property type="project" value="UniProtKB-KW"/>
</dbReference>
<dbReference type="PANTHER" id="PTHR43537">
    <property type="entry name" value="TRANSCRIPTIONAL REGULATOR, GNTR FAMILY"/>
    <property type="match status" value="1"/>
</dbReference>
<dbReference type="SMART" id="SM00895">
    <property type="entry name" value="FCD"/>
    <property type="match status" value="1"/>
</dbReference>
<keyword evidence="2" id="KW-0238">DNA-binding</keyword>
<evidence type="ECO:0000259" key="4">
    <source>
        <dbReference type="PROSITE" id="PS50949"/>
    </source>
</evidence>
<dbReference type="AlphaFoldDB" id="A0A2N9LCM9"/>